<dbReference type="EMBL" id="WBMS02000040">
    <property type="protein sequence ID" value="MWA05722.1"/>
    <property type="molecule type" value="Genomic_DNA"/>
</dbReference>
<feature type="compositionally biased region" description="Low complexity" evidence="3">
    <location>
        <begin position="1"/>
        <end position="20"/>
    </location>
</feature>
<dbReference type="PANTHER" id="PTHR24321:SF14">
    <property type="entry name" value="SHORT-CHAIN TYPE DEHYDROGENASE_REDUCTASE BLR2146-RELATED"/>
    <property type="match status" value="1"/>
</dbReference>
<name>A0A6I4MIV7_9ACTN</name>
<protein>
    <submittedName>
        <fullName evidence="4">SDR family oxidoreductase</fullName>
    </submittedName>
</protein>
<proteinExistence type="inferred from homology"/>
<dbReference type="InterPro" id="IPR002347">
    <property type="entry name" value="SDR_fam"/>
</dbReference>
<evidence type="ECO:0000313" key="4">
    <source>
        <dbReference type="EMBL" id="MWA05722.1"/>
    </source>
</evidence>
<comment type="similarity">
    <text evidence="1">Belongs to the short-chain dehydrogenases/reductases (SDR) family.</text>
</comment>
<comment type="caution">
    <text evidence="4">The sequence shown here is derived from an EMBL/GenBank/DDBJ whole genome shotgun (WGS) entry which is preliminary data.</text>
</comment>
<sequence>MPDPSAHSPARPSADPSADPSAPPAGPGGPLLAGRRILVVGAGTRRSDDPAAPVGNGRAIAVTAAREGARVACADVDEDAAGATAQMIAAEGGAAHVVIADVTDPVSCDRVVTRAAEELGGLDGVVFNPGIGIGYGMAGTGLADWDRVMQVNLRAPFLVGKAALPALDAGAAMVFIGSLAGTKPGSRSPSYDASKAGLTGLVRHIAAEGAGRGVRANVVAPGLIDTVMGRDASGGNAARDRVAALIPMHRQGTAWEVADVVVFLLSHRAAYVTGQVVHVDGGLSTLR</sequence>
<reference evidence="4" key="1">
    <citation type="submission" date="2019-12" db="EMBL/GenBank/DDBJ databases">
        <title>Actinomadura physcomitrii sp. nov., a novel actinomycete isolated from moss [Physcomitrium sphaericum (Ludw) Fuernr].</title>
        <authorList>
            <person name="Zhuang X."/>
        </authorList>
    </citation>
    <scope>NUCLEOTIDE SEQUENCE [LARGE SCALE GENOMIC DNA]</scope>
    <source>
        <strain evidence="4">LD22</strain>
    </source>
</reference>
<evidence type="ECO:0000313" key="5">
    <source>
        <dbReference type="Proteomes" id="UP000462055"/>
    </source>
</evidence>
<dbReference type="RefSeq" id="WP_151598141.1">
    <property type="nucleotide sequence ID" value="NZ_WBMS02000040.1"/>
</dbReference>
<dbReference type="Pfam" id="PF13561">
    <property type="entry name" value="adh_short_C2"/>
    <property type="match status" value="1"/>
</dbReference>
<evidence type="ECO:0000256" key="3">
    <source>
        <dbReference type="SAM" id="MobiDB-lite"/>
    </source>
</evidence>
<evidence type="ECO:0000256" key="1">
    <source>
        <dbReference type="ARBA" id="ARBA00006484"/>
    </source>
</evidence>
<dbReference type="InterPro" id="IPR036291">
    <property type="entry name" value="NAD(P)-bd_dom_sf"/>
</dbReference>
<dbReference type="PRINTS" id="PR00081">
    <property type="entry name" value="GDHRDH"/>
</dbReference>
<evidence type="ECO:0000256" key="2">
    <source>
        <dbReference type="ARBA" id="ARBA00023002"/>
    </source>
</evidence>
<gene>
    <name evidence="4" type="ORF">F8568_036270</name>
</gene>
<dbReference type="FunFam" id="3.40.50.720:FF:000084">
    <property type="entry name" value="Short-chain dehydrogenase reductase"/>
    <property type="match status" value="1"/>
</dbReference>
<dbReference type="CDD" id="cd05233">
    <property type="entry name" value="SDR_c"/>
    <property type="match status" value="1"/>
</dbReference>
<dbReference type="AlphaFoldDB" id="A0A6I4MIV7"/>
<dbReference type="Proteomes" id="UP000462055">
    <property type="component" value="Unassembled WGS sequence"/>
</dbReference>
<accession>A0A6I4MIV7</accession>
<dbReference type="PANTHER" id="PTHR24321">
    <property type="entry name" value="DEHYDROGENASES, SHORT CHAIN"/>
    <property type="match status" value="1"/>
</dbReference>
<dbReference type="Gene3D" id="3.40.50.720">
    <property type="entry name" value="NAD(P)-binding Rossmann-like Domain"/>
    <property type="match status" value="1"/>
</dbReference>
<keyword evidence="2" id="KW-0560">Oxidoreductase</keyword>
<keyword evidence="5" id="KW-1185">Reference proteome</keyword>
<dbReference type="SUPFAM" id="SSF51735">
    <property type="entry name" value="NAD(P)-binding Rossmann-fold domains"/>
    <property type="match status" value="1"/>
</dbReference>
<organism evidence="4 5">
    <name type="scientific">Actinomadura physcomitrii</name>
    <dbReference type="NCBI Taxonomy" id="2650748"/>
    <lineage>
        <taxon>Bacteria</taxon>
        <taxon>Bacillati</taxon>
        <taxon>Actinomycetota</taxon>
        <taxon>Actinomycetes</taxon>
        <taxon>Streptosporangiales</taxon>
        <taxon>Thermomonosporaceae</taxon>
        <taxon>Actinomadura</taxon>
    </lineage>
</organism>
<feature type="region of interest" description="Disordered" evidence="3">
    <location>
        <begin position="1"/>
        <end position="31"/>
    </location>
</feature>
<dbReference type="GO" id="GO:0016491">
    <property type="term" value="F:oxidoreductase activity"/>
    <property type="evidence" value="ECO:0007669"/>
    <property type="project" value="UniProtKB-KW"/>
</dbReference>